<organism evidence="1 2">
    <name type="scientific">Levilactobacillus parabrevis ATCC 53295</name>
    <dbReference type="NCBI Taxonomy" id="1267003"/>
    <lineage>
        <taxon>Bacteria</taxon>
        <taxon>Bacillati</taxon>
        <taxon>Bacillota</taxon>
        <taxon>Bacilli</taxon>
        <taxon>Lactobacillales</taxon>
        <taxon>Lactobacillaceae</taxon>
        <taxon>Levilactobacillus</taxon>
    </lineage>
</organism>
<reference evidence="1 2" key="1">
    <citation type="journal article" date="2015" name="Genome Announc.">
        <title>Expanding the biotechnology potential of lactobacilli through comparative genomics of 213 strains and associated genera.</title>
        <authorList>
            <person name="Sun Z."/>
            <person name="Harris H.M."/>
            <person name="McCann A."/>
            <person name="Guo C."/>
            <person name="Argimon S."/>
            <person name="Zhang W."/>
            <person name="Yang X."/>
            <person name="Jeffery I.B."/>
            <person name="Cooney J.C."/>
            <person name="Kagawa T.F."/>
            <person name="Liu W."/>
            <person name="Song Y."/>
            <person name="Salvetti E."/>
            <person name="Wrobel A."/>
            <person name="Rasinkangas P."/>
            <person name="Parkhill J."/>
            <person name="Rea M.C."/>
            <person name="O'Sullivan O."/>
            <person name="Ritari J."/>
            <person name="Douillard F.P."/>
            <person name="Paul Ross R."/>
            <person name="Yang R."/>
            <person name="Briner A.E."/>
            <person name="Felis G.E."/>
            <person name="de Vos W.M."/>
            <person name="Barrangou R."/>
            <person name="Klaenhammer T.R."/>
            <person name="Caufield P.W."/>
            <person name="Cui Y."/>
            <person name="Zhang H."/>
            <person name="O'Toole P.W."/>
        </authorList>
    </citation>
    <scope>NUCLEOTIDE SEQUENCE [LARGE SCALE GENOMIC DNA]</scope>
    <source>
        <strain evidence="1 2">ATCC 53295</strain>
    </source>
</reference>
<accession>A0A0R1H6H7</accession>
<dbReference type="Pfam" id="PF20457">
    <property type="entry name" value="DUF6710"/>
    <property type="match status" value="1"/>
</dbReference>
<protein>
    <submittedName>
        <fullName evidence="1">Uncharacterized protein</fullName>
    </submittedName>
</protein>
<dbReference type="Proteomes" id="UP000051176">
    <property type="component" value="Unassembled WGS sequence"/>
</dbReference>
<gene>
    <name evidence="1" type="ORF">FD07_GL001224</name>
</gene>
<dbReference type="PATRIC" id="fig|1267003.4.peg.1300"/>
<proteinExistence type="predicted"/>
<dbReference type="EMBL" id="AZCZ01000003">
    <property type="protein sequence ID" value="KRK39425.1"/>
    <property type="molecule type" value="Genomic_DNA"/>
</dbReference>
<evidence type="ECO:0000313" key="1">
    <source>
        <dbReference type="EMBL" id="KRK39425.1"/>
    </source>
</evidence>
<dbReference type="InterPro" id="IPR046556">
    <property type="entry name" value="DUF6710"/>
</dbReference>
<sequence length="252" mass="29443">MNVITNLFHHQKIISSQKKITSSQDQSEISKTLKYLNNPGYLQVTEDKKAMALMYIQKSICNAILYDSCVYKTLNRPNSADDFRTWYLPLRRNETDRYIYRRLKNRLYLDAVKTPFVVYPWNNERIVSNLLTIGDDVENRLNEKDSNIENSYIYPLGVAVCLNGNHSQFAALLKNEMTTIKIDSVYDISLAMEDMKVLENGVIKSTEYFDFEKESHEKIKDLFRVGLSLREYPDMFPEAIRKFIAEMGTDIK</sequence>
<name>A0A0R1H6H7_9LACO</name>
<comment type="caution">
    <text evidence="1">The sequence shown here is derived from an EMBL/GenBank/DDBJ whole genome shotgun (WGS) entry which is preliminary data.</text>
</comment>
<dbReference type="AlphaFoldDB" id="A0A0R1H6H7"/>
<evidence type="ECO:0000313" key="2">
    <source>
        <dbReference type="Proteomes" id="UP000051176"/>
    </source>
</evidence>
<keyword evidence="2" id="KW-1185">Reference proteome</keyword>
<dbReference type="OrthoDB" id="2340056at2"/>
<dbReference type="RefSeq" id="WP_020088519.1">
    <property type="nucleotide sequence ID" value="NZ_AZCZ01000003.1"/>
</dbReference>